<evidence type="ECO:0000313" key="5">
    <source>
        <dbReference type="EMBL" id="MBB5208022.1"/>
    </source>
</evidence>
<feature type="transmembrane region" description="Helical" evidence="3">
    <location>
        <begin position="183"/>
        <end position="203"/>
    </location>
</feature>
<sequence length="700" mass="74892">MSLAVPHRLHALDAARAGALLLGLVLHATMSFFLPFPAQDVSRSTALAMIFFVIHMFRMSLFFVLAGFFARLLLERRGVRGFVGDRAKRIGVPMVVGWLVLAPLTVGILLVGLSRTFPEVAPADAAAMAPQGIPLTHLWFLYYLCLFYVAALGLRAAAAGVDRGGGLRRGAAAVLRFVLRGRVAALVFALPLCAVLLADPAWAPWFGIQTPDTGLLPRVSAVVGFGTAFCVGWWLQRDTALLDTVRRDWAVHLTLAVVLSVICLWLTGPVPPADATALPGAPWRRTVYAISYTTGSWCWVLGLVGAALRFCAAERPVRRYLADASYWFYLAHLPIVFGLQVLMADWPLHWSLKFPLILAITFGVLLASYHYGVRPTLLGEVLNGRRVPRGRGADVAPRTATDAPHAAAPVARLDTVSKRYGATVALDAVTFDVRAGELLALLGPNGAGKSTAIGLWLGTLQADAGSVQLLGGAPSDVQRRLGIGAMLQDVSLAPMLDAREHIALAASCYAAPRTVDETVALAGIGAFAGTRYGRLSGGQKRQVQFAVAVCGRPRLLFLDEPTVGLDVQAREALWSTLRALRDDGCAIVLTTHYLEEAEALADRVAVLAKGRIVADGTVDQMRALVARRRIRCASSVPLDTVRGWPGVVDAARDARLLHVTATDAEAVVCRLFAADPALSQLDVRQASLAEALTELTAEAA</sequence>
<feature type="transmembrane region" description="Helical" evidence="3">
    <location>
        <begin position="324"/>
        <end position="344"/>
    </location>
</feature>
<dbReference type="GO" id="GO:0005524">
    <property type="term" value="F:ATP binding"/>
    <property type="evidence" value="ECO:0007669"/>
    <property type="project" value="UniProtKB-KW"/>
</dbReference>
<dbReference type="SUPFAM" id="SSF52540">
    <property type="entry name" value="P-loop containing nucleoside triphosphate hydrolases"/>
    <property type="match status" value="1"/>
</dbReference>
<proteinExistence type="predicted"/>
<feature type="domain" description="ABC transporter" evidence="4">
    <location>
        <begin position="411"/>
        <end position="634"/>
    </location>
</feature>
<dbReference type="InterPro" id="IPR002656">
    <property type="entry name" value="Acyl_transf_3_dom"/>
</dbReference>
<feature type="transmembrane region" description="Helical" evidence="3">
    <location>
        <begin position="247"/>
        <end position="267"/>
    </location>
</feature>
<dbReference type="PANTHER" id="PTHR36927:SF1">
    <property type="entry name" value="MDO-LIKE PROTEIN"/>
    <property type="match status" value="1"/>
</dbReference>
<dbReference type="Pfam" id="PF01757">
    <property type="entry name" value="Acyl_transf_3"/>
    <property type="match status" value="1"/>
</dbReference>
<evidence type="ECO:0000256" key="1">
    <source>
        <dbReference type="ARBA" id="ARBA00022741"/>
    </source>
</evidence>
<feature type="transmembrane region" description="Helical" evidence="3">
    <location>
        <begin position="46"/>
        <end position="74"/>
    </location>
</feature>
<dbReference type="PROSITE" id="PS50893">
    <property type="entry name" value="ABC_TRANSPORTER_2"/>
    <property type="match status" value="1"/>
</dbReference>
<feature type="transmembrane region" description="Helical" evidence="3">
    <location>
        <begin position="140"/>
        <end position="162"/>
    </location>
</feature>
<dbReference type="GO" id="GO:0016747">
    <property type="term" value="F:acyltransferase activity, transferring groups other than amino-acyl groups"/>
    <property type="evidence" value="ECO:0007669"/>
    <property type="project" value="InterPro"/>
</dbReference>
<feature type="transmembrane region" description="Helical" evidence="3">
    <location>
        <begin position="215"/>
        <end position="235"/>
    </location>
</feature>
<dbReference type="Proteomes" id="UP000521199">
    <property type="component" value="Unassembled WGS sequence"/>
</dbReference>
<dbReference type="CDD" id="cd03230">
    <property type="entry name" value="ABC_DR_subfamily_A"/>
    <property type="match status" value="1"/>
</dbReference>
<accession>A0A7W8D7A6</accession>
<evidence type="ECO:0000256" key="2">
    <source>
        <dbReference type="ARBA" id="ARBA00022840"/>
    </source>
</evidence>
<gene>
    <name evidence="5" type="ORF">HNQ52_001551</name>
</gene>
<organism evidence="5 6">
    <name type="scientific">Chiayiivirga flava</name>
    <dbReference type="NCBI Taxonomy" id="659595"/>
    <lineage>
        <taxon>Bacteria</taxon>
        <taxon>Pseudomonadati</taxon>
        <taxon>Pseudomonadota</taxon>
        <taxon>Gammaproteobacteria</taxon>
        <taxon>Lysobacterales</taxon>
        <taxon>Lysobacteraceae</taxon>
        <taxon>Chiayiivirga</taxon>
    </lineage>
</organism>
<keyword evidence="3" id="KW-0812">Transmembrane</keyword>
<keyword evidence="1" id="KW-0547">Nucleotide-binding</keyword>
<dbReference type="InterPro" id="IPR003439">
    <property type="entry name" value="ABC_transporter-like_ATP-bd"/>
</dbReference>
<dbReference type="PANTHER" id="PTHR36927">
    <property type="entry name" value="BLR4337 PROTEIN"/>
    <property type="match status" value="1"/>
</dbReference>
<feature type="transmembrane region" description="Helical" evidence="3">
    <location>
        <begin position="12"/>
        <end position="34"/>
    </location>
</feature>
<protein>
    <submittedName>
        <fullName evidence="5">ABC-type multidrug transport system ATPase subunit/peptidoglycan/LPS O-acetylase OafA/YrhL</fullName>
    </submittedName>
</protein>
<evidence type="ECO:0000259" key="4">
    <source>
        <dbReference type="PROSITE" id="PS50893"/>
    </source>
</evidence>
<reference evidence="5 6" key="1">
    <citation type="submission" date="2020-08" db="EMBL/GenBank/DDBJ databases">
        <title>Genomic Encyclopedia of Type Strains, Phase IV (KMG-IV): sequencing the most valuable type-strain genomes for metagenomic binning, comparative biology and taxonomic classification.</title>
        <authorList>
            <person name="Goeker M."/>
        </authorList>
    </citation>
    <scope>NUCLEOTIDE SEQUENCE [LARGE SCALE GENOMIC DNA]</scope>
    <source>
        <strain evidence="5 6">DSM 24163</strain>
    </source>
</reference>
<dbReference type="InterPro" id="IPR050623">
    <property type="entry name" value="Glucan_succinyl_AcylTrfase"/>
</dbReference>
<dbReference type="AlphaFoldDB" id="A0A7W8D7A6"/>
<dbReference type="GO" id="GO:0016887">
    <property type="term" value="F:ATP hydrolysis activity"/>
    <property type="evidence" value="ECO:0007669"/>
    <property type="project" value="InterPro"/>
</dbReference>
<dbReference type="EMBL" id="JACHHP010000002">
    <property type="protein sequence ID" value="MBB5208022.1"/>
    <property type="molecule type" value="Genomic_DNA"/>
</dbReference>
<name>A0A7W8D7A6_9GAMM</name>
<comment type="caution">
    <text evidence="5">The sequence shown here is derived from an EMBL/GenBank/DDBJ whole genome shotgun (WGS) entry which is preliminary data.</text>
</comment>
<dbReference type="InterPro" id="IPR027417">
    <property type="entry name" value="P-loop_NTPase"/>
</dbReference>
<keyword evidence="2" id="KW-0067">ATP-binding</keyword>
<dbReference type="SMART" id="SM00382">
    <property type="entry name" value="AAA"/>
    <property type="match status" value="1"/>
</dbReference>
<keyword evidence="3" id="KW-0472">Membrane</keyword>
<feature type="transmembrane region" description="Helical" evidence="3">
    <location>
        <begin position="95"/>
        <end position="113"/>
    </location>
</feature>
<feature type="transmembrane region" description="Helical" evidence="3">
    <location>
        <begin position="350"/>
        <end position="369"/>
    </location>
</feature>
<evidence type="ECO:0000313" key="6">
    <source>
        <dbReference type="Proteomes" id="UP000521199"/>
    </source>
</evidence>
<keyword evidence="6" id="KW-1185">Reference proteome</keyword>
<dbReference type="Pfam" id="PF00005">
    <property type="entry name" value="ABC_tran"/>
    <property type="match status" value="1"/>
</dbReference>
<keyword evidence="3" id="KW-1133">Transmembrane helix</keyword>
<dbReference type="Gene3D" id="3.40.50.300">
    <property type="entry name" value="P-loop containing nucleotide triphosphate hydrolases"/>
    <property type="match status" value="1"/>
</dbReference>
<dbReference type="InterPro" id="IPR003593">
    <property type="entry name" value="AAA+_ATPase"/>
</dbReference>
<evidence type="ECO:0000256" key="3">
    <source>
        <dbReference type="SAM" id="Phobius"/>
    </source>
</evidence>
<feature type="transmembrane region" description="Helical" evidence="3">
    <location>
        <begin position="287"/>
        <end position="312"/>
    </location>
</feature>